<dbReference type="GO" id="GO:0005829">
    <property type="term" value="C:cytosol"/>
    <property type="evidence" value="ECO:0007669"/>
    <property type="project" value="TreeGrafter"/>
</dbReference>
<dbReference type="GO" id="GO:0002128">
    <property type="term" value="P:tRNA nucleoside ribose methylation"/>
    <property type="evidence" value="ECO:0007669"/>
    <property type="project" value="TreeGrafter"/>
</dbReference>
<dbReference type="InterPro" id="IPR004384">
    <property type="entry name" value="RNA_MeTrfase_TrmJ/LasT"/>
</dbReference>
<dbReference type="EMBL" id="GG663746">
    <property type="protein sequence ID" value="EEH53198.1"/>
    <property type="molecule type" value="Genomic_DNA"/>
</dbReference>
<dbReference type="GO" id="GO:0003723">
    <property type="term" value="F:RNA binding"/>
    <property type="evidence" value="ECO:0007669"/>
    <property type="project" value="InterPro"/>
</dbReference>
<dbReference type="Pfam" id="PF00588">
    <property type="entry name" value="SpoU_methylase"/>
    <property type="match status" value="1"/>
</dbReference>
<feature type="compositionally biased region" description="Low complexity" evidence="5">
    <location>
        <begin position="329"/>
        <end position="339"/>
    </location>
</feature>
<dbReference type="GeneID" id="9688054"/>
<keyword evidence="3" id="KW-0808">Transferase</keyword>
<keyword evidence="2" id="KW-0489">Methyltransferase</keyword>
<proteinExistence type="inferred from homology"/>
<organism evidence="8">
    <name type="scientific">Micromonas pusilla (strain CCMP1545)</name>
    <name type="common">Picoplanktonic green alga</name>
    <dbReference type="NCBI Taxonomy" id="564608"/>
    <lineage>
        <taxon>Eukaryota</taxon>
        <taxon>Viridiplantae</taxon>
        <taxon>Chlorophyta</taxon>
        <taxon>Mamiellophyceae</taxon>
        <taxon>Mamiellales</taxon>
        <taxon>Mamiellaceae</taxon>
        <taxon>Micromonas</taxon>
    </lineage>
</organism>
<dbReference type="AlphaFoldDB" id="C1N3H7"/>
<dbReference type="CDD" id="cd18093">
    <property type="entry name" value="SpoU-like_TrmJ"/>
    <property type="match status" value="1"/>
</dbReference>
<comment type="similarity">
    <text evidence="1">Belongs to the class IV-like SAM-binding methyltransferase superfamily. RNA methyltransferase TrmH family.</text>
</comment>
<evidence type="ECO:0000259" key="6">
    <source>
        <dbReference type="Pfam" id="PF00588"/>
    </source>
</evidence>
<evidence type="ECO:0000256" key="3">
    <source>
        <dbReference type="ARBA" id="ARBA00022679"/>
    </source>
</evidence>
<dbReference type="PANTHER" id="PTHR42786">
    <property type="entry name" value="TRNA/RRNA METHYLTRANSFERASE"/>
    <property type="match status" value="1"/>
</dbReference>
<dbReference type="SUPFAM" id="SSF75217">
    <property type="entry name" value="alpha/beta knot"/>
    <property type="match status" value="1"/>
</dbReference>
<feature type="region of interest" description="Disordered" evidence="5">
    <location>
        <begin position="48"/>
        <end position="82"/>
    </location>
</feature>
<dbReference type="RefSeq" id="XP_003062379.1">
    <property type="nucleotide sequence ID" value="XM_003062333.1"/>
</dbReference>
<accession>C1N3H7</accession>
<dbReference type="OrthoDB" id="241340at2759"/>
<gene>
    <name evidence="7" type="ORF">MICPUCDRAFT_68649</name>
</gene>
<evidence type="ECO:0000256" key="5">
    <source>
        <dbReference type="SAM" id="MobiDB-lite"/>
    </source>
</evidence>
<dbReference type="Gene3D" id="3.40.1280.10">
    <property type="match status" value="1"/>
</dbReference>
<dbReference type="Proteomes" id="UP000001876">
    <property type="component" value="Unassembled WGS sequence"/>
</dbReference>
<evidence type="ECO:0000256" key="1">
    <source>
        <dbReference type="ARBA" id="ARBA00007228"/>
    </source>
</evidence>
<dbReference type="KEGG" id="mpp:MICPUCDRAFT_68649"/>
<evidence type="ECO:0000313" key="7">
    <source>
        <dbReference type="EMBL" id="EEH53198.1"/>
    </source>
</evidence>
<feature type="domain" description="tRNA/rRNA methyltransferase SpoU type" evidence="6">
    <location>
        <begin position="143"/>
        <end position="252"/>
    </location>
</feature>
<feature type="region of interest" description="Disordered" evidence="5">
    <location>
        <begin position="329"/>
        <end position="351"/>
    </location>
</feature>
<dbReference type="InterPro" id="IPR029026">
    <property type="entry name" value="tRNA_m1G_MTases_N"/>
</dbReference>
<keyword evidence="8" id="KW-1185">Reference proteome</keyword>
<dbReference type="GO" id="GO:0008173">
    <property type="term" value="F:RNA methyltransferase activity"/>
    <property type="evidence" value="ECO:0007669"/>
    <property type="project" value="InterPro"/>
</dbReference>
<evidence type="ECO:0000256" key="2">
    <source>
        <dbReference type="ARBA" id="ARBA00022603"/>
    </source>
</evidence>
<feature type="compositionally biased region" description="Acidic residues" evidence="5">
    <location>
        <begin position="340"/>
        <end position="351"/>
    </location>
</feature>
<evidence type="ECO:0000256" key="4">
    <source>
        <dbReference type="ARBA" id="ARBA00022691"/>
    </source>
</evidence>
<dbReference type="InterPro" id="IPR001537">
    <property type="entry name" value="SpoU_MeTrfase"/>
</dbReference>
<dbReference type="eggNOG" id="ENOG502S962">
    <property type="taxonomic scope" value="Eukaryota"/>
</dbReference>
<reference evidence="7 8" key="1">
    <citation type="journal article" date="2009" name="Science">
        <title>Green evolution and dynamic adaptations revealed by genomes of the marine picoeukaryotes Micromonas.</title>
        <authorList>
            <person name="Worden A.Z."/>
            <person name="Lee J.H."/>
            <person name="Mock T."/>
            <person name="Rouze P."/>
            <person name="Simmons M.P."/>
            <person name="Aerts A.L."/>
            <person name="Allen A.E."/>
            <person name="Cuvelier M.L."/>
            <person name="Derelle E."/>
            <person name="Everett M.V."/>
            <person name="Foulon E."/>
            <person name="Grimwood J."/>
            <person name="Gundlach H."/>
            <person name="Henrissat B."/>
            <person name="Napoli C."/>
            <person name="McDonald S.M."/>
            <person name="Parker M.S."/>
            <person name="Rombauts S."/>
            <person name="Salamov A."/>
            <person name="Von Dassow P."/>
            <person name="Badger J.H."/>
            <person name="Coutinho P.M."/>
            <person name="Demir E."/>
            <person name="Dubchak I."/>
            <person name="Gentemann C."/>
            <person name="Eikrem W."/>
            <person name="Gready J.E."/>
            <person name="John U."/>
            <person name="Lanier W."/>
            <person name="Lindquist E.A."/>
            <person name="Lucas S."/>
            <person name="Mayer K.F."/>
            <person name="Moreau H."/>
            <person name="Not F."/>
            <person name="Otillar R."/>
            <person name="Panaud O."/>
            <person name="Pangilinan J."/>
            <person name="Paulsen I."/>
            <person name="Piegu B."/>
            <person name="Poliakov A."/>
            <person name="Robbens S."/>
            <person name="Schmutz J."/>
            <person name="Toulza E."/>
            <person name="Wyss T."/>
            <person name="Zelensky A."/>
            <person name="Zhou K."/>
            <person name="Armbrust E.V."/>
            <person name="Bhattacharya D."/>
            <person name="Goodenough U.W."/>
            <person name="Van de Peer Y."/>
            <person name="Grigoriev I.V."/>
        </authorList>
    </citation>
    <scope>NUCLEOTIDE SEQUENCE [LARGE SCALE GENOMIC DNA]</scope>
    <source>
        <strain evidence="7 8">CCMP1545</strain>
    </source>
</reference>
<evidence type="ECO:0000313" key="8">
    <source>
        <dbReference type="Proteomes" id="UP000001876"/>
    </source>
</evidence>
<dbReference type="InterPro" id="IPR029028">
    <property type="entry name" value="Alpha/beta_knot_MTases"/>
</dbReference>
<feature type="compositionally biased region" description="Low complexity" evidence="5">
    <location>
        <begin position="51"/>
        <end position="65"/>
    </location>
</feature>
<sequence>MSASVASPSRACARWCASTSATPRPTAARVASSRRRRSCRLLLRHEETQRAAVADDANADETAAAAEEEEEEEDDDDDDDAREEVRSLLSNVCVVLCRPQGPQNIGGIARVLNNFGIADLRIVTPEPSALAPPYDAADATTDKATHPAETRATAPLAEEAHKFAVHADWLLRDARRCVDAAEALSDCVFVAATTARARENLPILDARSAVERVKVAASEGKVAIVFGNEATGLTNEELSLANVGVMIPTAGRAGAGAGGRRGEKRYTGGAGPTSLNLSHAVGVVAYELFRELGDGVVSGFNSRLITTEERTRLAEELVAARRSLDVLASSSSSSSSTSTDGEEDEEKEEGEAALLAEKERLLEEKEARAFARVLNAGPIASKDAAAFFNLARRTRGAAKFSRADDAVVAAAREVFDAATASGGGNDVGTKRLSNHVRERTGLSLSLRELDRVARAAKNASAKKT</sequence>
<dbReference type="PANTHER" id="PTHR42786:SF2">
    <property type="entry name" value="TRNA (CYTIDINE_URIDINE-2'-O-)-METHYLTRANSFERASE TRMJ"/>
    <property type="match status" value="1"/>
</dbReference>
<protein>
    <submittedName>
        <fullName evidence="7">Predicted protein</fullName>
    </submittedName>
</protein>
<name>C1N3H7_MICPC</name>
<feature type="compositionally biased region" description="Acidic residues" evidence="5">
    <location>
        <begin position="66"/>
        <end position="82"/>
    </location>
</feature>
<keyword evidence="4" id="KW-0949">S-adenosyl-L-methionine</keyword>
<dbReference type="OMA" id="CARWCAS"/>